<sequence>MKRYIYIIVILAGLLIAGSCDKLPMNSRLDGMWQLKTIIKNSQEKDRQDAGICWSFQLKLCQITYMKGLFDGASNIANARFFKKNDSLFISDIHLNFRNRDSLIAAPTSTIFEEAGITGPQEGFKIITLNKKTMLLENGNKKLLFRKLE</sequence>
<accession>A0A7W5YH26</accession>
<dbReference type="InterPro" id="IPR024311">
    <property type="entry name" value="Lipocalin-like"/>
</dbReference>
<gene>
    <name evidence="2" type="ORF">FHS60_002188</name>
</gene>
<organism evidence="2 3">
    <name type="scientific">Alloprevotella rava</name>
    <dbReference type="NCBI Taxonomy" id="671218"/>
    <lineage>
        <taxon>Bacteria</taxon>
        <taxon>Pseudomonadati</taxon>
        <taxon>Bacteroidota</taxon>
        <taxon>Bacteroidia</taxon>
        <taxon>Bacteroidales</taxon>
        <taxon>Prevotellaceae</taxon>
        <taxon>Alloprevotella</taxon>
    </lineage>
</organism>
<evidence type="ECO:0000259" key="1">
    <source>
        <dbReference type="Pfam" id="PF16585"/>
    </source>
</evidence>
<dbReference type="Proteomes" id="UP000541425">
    <property type="component" value="Unassembled WGS sequence"/>
</dbReference>
<protein>
    <recommendedName>
        <fullName evidence="1">Lipocalin-like domain-containing protein</fullName>
    </recommendedName>
</protein>
<dbReference type="Pfam" id="PF16585">
    <property type="entry name" value="Lipocalin_8"/>
    <property type="match status" value="1"/>
</dbReference>
<evidence type="ECO:0000313" key="2">
    <source>
        <dbReference type="EMBL" id="MBB3703691.1"/>
    </source>
</evidence>
<dbReference type="Gene3D" id="2.40.128.280">
    <property type="match status" value="1"/>
</dbReference>
<dbReference type="EMBL" id="JACICA010000022">
    <property type="protein sequence ID" value="MBB3703691.1"/>
    <property type="molecule type" value="Genomic_DNA"/>
</dbReference>
<dbReference type="PROSITE" id="PS51257">
    <property type="entry name" value="PROKAR_LIPOPROTEIN"/>
    <property type="match status" value="1"/>
</dbReference>
<feature type="domain" description="Lipocalin-like" evidence="1">
    <location>
        <begin position="16"/>
        <end position="147"/>
    </location>
</feature>
<dbReference type="RefSeq" id="WP_183698157.1">
    <property type="nucleotide sequence ID" value="NZ_JACICA010000022.1"/>
</dbReference>
<comment type="caution">
    <text evidence="2">The sequence shown here is derived from an EMBL/GenBank/DDBJ whole genome shotgun (WGS) entry which is preliminary data.</text>
</comment>
<proteinExistence type="predicted"/>
<dbReference type="AlphaFoldDB" id="A0A7W5YH26"/>
<name>A0A7W5YH26_9BACT</name>
<evidence type="ECO:0000313" key="3">
    <source>
        <dbReference type="Proteomes" id="UP000541425"/>
    </source>
</evidence>
<reference evidence="2 3" key="1">
    <citation type="submission" date="2020-08" db="EMBL/GenBank/DDBJ databases">
        <title>Genomic Encyclopedia of Type Strains, Phase IV (KMG-IV): sequencing the most valuable type-strain genomes for metagenomic binning, comparative biology and taxonomic classification.</title>
        <authorList>
            <person name="Goeker M."/>
        </authorList>
    </citation>
    <scope>NUCLEOTIDE SEQUENCE [LARGE SCALE GENOMIC DNA]</scope>
    <source>
        <strain evidence="2 3">DSM 22548</strain>
    </source>
</reference>